<dbReference type="PANTHER" id="PTHR33180:SF31">
    <property type="entry name" value="POLYPROTEIN PROTEIN"/>
    <property type="match status" value="1"/>
</dbReference>
<evidence type="ECO:0000256" key="1">
    <source>
        <dbReference type="SAM" id="MobiDB-lite"/>
    </source>
</evidence>
<name>M1DYV9_SOLTU</name>
<dbReference type="Gramene" id="PGSC0003DMT400096625">
    <property type="protein sequence ID" value="PGSC0003DMT400096625"/>
    <property type="gene ID" value="PGSC0003DMG400046196"/>
</dbReference>
<reference evidence="3" key="1">
    <citation type="journal article" date="2011" name="Nature">
        <title>Genome sequence and analysis of the tuber crop potato.</title>
        <authorList>
            <consortium name="The Potato Genome Sequencing Consortium"/>
        </authorList>
    </citation>
    <scope>NUCLEOTIDE SEQUENCE [LARGE SCALE GENOMIC DNA]</scope>
    <source>
        <strain evidence="3">cv. DM1-3 516 R44</strain>
    </source>
</reference>
<evidence type="ECO:0000313" key="2">
    <source>
        <dbReference type="EnsemblPlants" id="PGSC0003DMT400096625"/>
    </source>
</evidence>
<feature type="compositionally biased region" description="Polar residues" evidence="1">
    <location>
        <begin position="70"/>
        <end position="84"/>
    </location>
</feature>
<evidence type="ECO:0000313" key="3">
    <source>
        <dbReference type="Proteomes" id="UP000011115"/>
    </source>
</evidence>
<dbReference type="EnsemblPlants" id="PGSC0003DMT400096625">
    <property type="protein sequence ID" value="PGSC0003DMT400096625"/>
    <property type="gene ID" value="PGSC0003DMG400046196"/>
</dbReference>
<dbReference type="PaxDb" id="4113-PGSC0003DMT400096625"/>
<dbReference type="AlphaFoldDB" id="M1DYV9"/>
<dbReference type="HOGENOM" id="CLU_029307_5_0_1"/>
<dbReference type="Proteomes" id="UP000011115">
    <property type="component" value="Unassembled WGS sequence"/>
</dbReference>
<accession>M1DYV9</accession>
<feature type="region of interest" description="Disordered" evidence="1">
    <location>
        <begin position="38"/>
        <end position="58"/>
    </location>
</feature>
<keyword evidence="3" id="KW-1185">Reference proteome</keyword>
<proteinExistence type="predicted"/>
<organism evidence="2 3">
    <name type="scientific">Solanum tuberosum</name>
    <name type="common">Potato</name>
    <dbReference type="NCBI Taxonomy" id="4113"/>
    <lineage>
        <taxon>Eukaryota</taxon>
        <taxon>Viridiplantae</taxon>
        <taxon>Streptophyta</taxon>
        <taxon>Embryophyta</taxon>
        <taxon>Tracheophyta</taxon>
        <taxon>Spermatophyta</taxon>
        <taxon>Magnoliopsida</taxon>
        <taxon>eudicotyledons</taxon>
        <taxon>Gunneridae</taxon>
        <taxon>Pentapetalae</taxon>
        <taxon>asterids</taxon>
        <taxon>lamiids</taxon>
        <taxon>Solanales</taxon>
        <taxon>Solanaceae</taxon>
        <taxon>Solanoideae</taxon>
        <taxon>Solaneae</taxon>
        <taxon>Solanum</taxon>
    </lineage>
</organism>
<feature type="region of interest" description="Disordered" evidence="1">
    <location>
        <begin position="70"/>
        <end position="89"/>
    </location>
</feature>
<dbReference type="InParanoid" id="M1DYV9"/>
<sequence>MLNWRLNEKVGEPDFVRPQIAKSPVKLGERAHGVVINEEATASTAKGKKLPPKGGKEKCKAPIAETLEYNSSSKGKSYDSQASFSEPEDDHLLQARRVELCSKVDKHLEVWDTLRFHRFEVFTRPHGPYIPTWVLEFYATYGDLVPQVKKKASAIKPVESGKRQEG</sequence>
<protein>
    <submittedName>
        <fullName evidence="2">Uncharacterized protein</fullName>
    </submittedName>
</protein>
<dbReference type="PANTHER" id="PTHR33180">
    <property type="entry name" value="PHOTOSYSTEM II CP43 REACTION CENTER PROTEIN"/>
    <property type="match status" value="1"/>
</dbReference>
<reference evidence="2" key="2">
    <citation type="submission" date="2015-06" db="UniProtKB">
        <authorList>
            <consortium name="EnsemblPlants"/>
        </authorList>
    </citation>
    <scope>IDENTIFICATION</scope>
    <source>
        <strain evidence="2">DM1-3 516 R44</strain>
    </source>
</reference>